<dbReference type="RefSeq" id="WP_158104334.1">
    <property type="nucleotide sequence ID" value="NZ_JADBEG010000001.1"/>
</dbReference>
<evidence type="ECO:0000313" key="2">
    <source>
        <dbReference type="EMBL" id="MBE1502742.1"/>
    </source>
</evidence>
<sequence>MTSLLGDALKGGHRVLDAGCGTGTFVAQLAAEHPETAFVGIDPSVTSVRIARGRRDPLPNVEFRAMAVEELLADSSRDQLFDVIIANMLLQNVASFDDVVAACAKLLAPGGKFVFAVPHPCFWSRYWRYDKESWFRYENEVWIEAPFQTSLSRDSELRTTHAHRPLNAYINGLIRAGLDISELSEPMPDAGVEGVYPVAWEFPRFLLGRCQLAAT</sequence>
<dbReference type="Proteomes" id="UP000631670">
    <property type="component" value="Unassembled WGS sequence"/>
</dbReference>
<reference evidence="2 3" key="1">
    <citation type="submission" date="2020-10" db="EMBL/GenBank/DDBJ databases">
        <title>Sequencing the genomes of 1000 actinobacteria strains.</title>
        <authorList>
            <person name="Klenk H.-P."/>
        </authorList>
    </citation>
    <scope>NUCLEOTIDE SEQUENCE [LARGE SCALE GENOMIC DNA]</scope>
    <source>
        <strain evidence="2 3">DSM 44653</strain>
    </source>
</reference>
<gene>
    <name evidence="2" type="ORF">H4696_009842</name>
</gene>
<dbReference type="Pfam" id="PF13847">
    <property type="entry name" value="Methyltransf_31"/>
    <property type="match status" value="1"/>
</dbReference>
<name>A0ABR9IHT0_9PSEU</name>
<dbReference type="PANTHER" id="PTHR43861:SF1">
    <property type="entry name" value="TRANS-ACONITATE 2-METHYLTRANSFERASE"/>
    <property type="match status" value="1"/>
</dbReference>
<dbReference type="CDD" id="cd02440">
    <property type="entry name" value="AdoMet_MTases"/>
    <property type="match status" value="1"/>
</dbReference>
<dbReference type="InterPro" id="IPR025714">
    <property type="entry name" value="Methyltranfer_dom"/>
</dbReference>
<evidence type="ECO:0000313" key="3">
    <source>
        <dbReference type="Proteomes" id="UP000631670"/>
    </source>
</evidence>
<protein>
    <submittedName>
        <fullName evidence="2">SAM-dependent methyltransferase</fullName>
    </submittedName>
</protein>
<feature type="domain" description="Methyltransferase" evidence="1">
    <location>
        <begin position="10"/>
        <end position="118"/>
    </location>
</feature>
<keyword evidence="2" id="KW-0489">Methyltransferase</keyword>
<dbReference type="GO" id="GO:0008168">
    <property type="term" value="F:methyltransferase activity"/>
    <property type="evidence" value="ECO:0007669"/>
    <property type="project" value="UniProtKB-KW"/>
</dbReference>
<comment type="caution">
    <text evidence="2">The sequence shown here is derived from an EMBL/GenBank/DDBJ whole genome shotgun (WGS) entry which is preliminary data.</text>
</comment>
<evidence type="ECO:0000259" key="1">
    <source>
        <dbReference type="Pfam" id="PF13847"/>
    </source>
</evidence>
<dbReference type="InterPro" id="IPR029063">
    <property type="entry name" value="SAM-dependent_MTases_sf"/>
</dbReference>
<proteinExistence type="predicted"/>
<keyword evidence="3" id="KW-1185">Reference proteome</keyword>
<dbReference type="PANTHER" id="PTHR43861">
    <property type="entry name" value="TRANS-ACONITATE 2-METHYLTRANSFERASE-RELATED"/>
    <property type="match status" value="1"/>
</dbReference>
<dbReference type="Gene3D" id="3.40.50.150">
    <property type="entry name" value="Vaccinia Virus protein VP39"/>
    <property type="match status" value="1"/>
</dbReference>
<accession>A0ABR9IHT0</accession>
<dbReference type="EMBL" id="JADBEG010000001">
    <property type="protein sequence ID" value="MBE1502742.1"/>
    <property type="molecule type" value="Genomic_DNA"/>
</dbReference>
<organism evidence="2 3">
    <name type="scientific">Amycolatopsis lexingtonensis</name>
    <dbReference type="NCBI Taxonomy" id="218822"/>
    <lineage>
        <taxon>Bacteria</taxon>
        <taxon>Bacillati</taxon>
        <taxon>Actinomycetota</taxon>
        <taxon>Actinomycetes</taxon>
        <taxon>Pseudonocardiales</taxon>
        <taxon>Pseudonocardiaceae</taxon>
        <taxon>Amycolatopsis</taxon>
    </lineage>
</organism>
<dbReference type="SUPFAM" id="SSF53335">
    <property type="entry name" value="S-adenosyl-L-methionine-dependent methyltransferases"/>
    <property type="match status" value="1"/>
</dbReference>
<keyword evidence="2" id="KW-0808">Transferase</keyword>
<dbReference type="GO" id="GO:0032259">
    <property type="term" value="P:methylation"/>
    <property type="evidence" value="ECO:0007669"/>
    <property type="project" value="UniProtKB-KW"/>
</dbReference>